<dbReference type="InParanoid" id="J4GA98"/>
<dbReference type="RefSeq" id="XP_012183016.1">
    <property type="nucleotide sequence ID" value="XM_012327626.1"/>
</dbReference>
<feature type="transmembrane region" description="Helical" evidence="2">
    <location>
        <begin position="203"/>
        <end position="223"/>
    </location>
</feature>
<dbReference type="Proteomes" id="UP000006352">
    <property type="component" value="Unassembled WGS sequence"/>
</dbReference>
<accession>J4GA98</accession>
<gene>
    <name evidence="3" type="ORF">FIBRA_05879</name>
</gene>
<sequence length="387" mass="42119">MDYDRRSAVSSFYGARKSSDALNTDFPQPASPQYDQPHHPRVDDASSFFNPNRASRAGTETLGGKQNAGYNRTSFFYAGREEPVKGGVDEESMLSNNNDGFNIYADFNNAGPRYSNAFVGNDSGYRQVASPSPFKEEPTVANKVELVTVPALGPEWSKSEMHTNMNRERREEALLSFGQKWRSWNRNERGVCGSFFTRRQATYILFGLCIAVGVVIGVCLPRVPSMSFATSNPVSAATGSFNKSVPVIFSRTPANFSFPADVSVQFDTSSAIIPIQVSSFSAVVTDLESGNQVGTGSRGGMSMPAKAFPMVQMPINFTYVATNSSDITWASWYNACRDPALNANDTRPPLRFNLQLDMSIVGLIGKKSMSAAATAAECPITLSIDNP</sequence>
<keyword evidence="2" id="KW-0812">Transmembrane</keyword>
<evidence type="ECO:0000256" key="1">
    <source>
        <dbReference type="SAM" id="MobiDB-lite"/>
    </source>
</evidence>
<keyword evidence="2" id="KW-1133">Transmembrane helix</keyword>
<evidence type="ECO:0000256" key="2">
    <source>
        <dbReference type="SAM" id="Phobius"/>
    </source>
</evidence>
<feature type="region of interest" description="Disordered" evidence="1">
    <location>
        <begin position="18"/>
        <end position="65"/>
    </location>
</feature>
<reference evidence="3 4" key="1">
    <citation type="journal article" date="2012" name="Appl. Environ. Microbiol.">
        <title>Short-read sequencing for genomic analysis of the brown rot fungus Fibroporia radiculosa.</title>
        <authorList>
            <person name="Tang J.D."/>
            <person name="Perkins A.D."/>
            <person name="Sonstegard T.S."/>
            <person name="Schroeder S.G."/>
            <person name="Burgess S.C."/>
            <person name="Diehl S.V."/>
        </authorList>
    </citation>
    <scope>NUCLEOTIDE SEQUENCE [LARGE SCALE GENOMIC DNA]</scope>
    <source>
        <strain evidence="3 4">TFFH 294</strain>
    </source>
</reference>
<dbReference type="EMBL" id="HE797126">
    <property type="protein sequence ID" value="CCM03733.1"/>
    <property type="molecule type" value="Genomic_DNA"/>
</dbReference>
<name>J4GA98_9APHY</name>
<dbReference type="GeneID" id="24098644"/>
<protein>
    <submittedName>
        <fullName evidence="3">Uncharacterized protein</fullName>
    </submittedName>
</protein>
<keyword evidence="2" id="KW-0472">Membrane</keyword>
<dbReference type="STRING" id="599839.J4GA98"/>
<proteinExistence type="predicted"/>
<dbReference type="AlphaFoldDB" id="J4GA98"/>
<dbReference type="HOGENOM" id="CLU_053753_0_0_1"/>
<evidence type="ECO:0000313" key="4">
    <source>
        <dbReference type="Proteomes" id="UP000006352"/>
    </source>
</evidence>
<evidence type="ECO:0000313" key="3">
    <source>
        <dbReference type="EMBL" id="CCM03733.1"/>
    </source>
</evidence>
<organism evidence="3 4">
    <name type="scientific">Fibroporia radiculosa</name>
    <dbReference type="NCBI Taxonomy" id="599839"/>
    <lineage>
        <taxon>Eukaryota</taxon>
        <taxon>Fungi</taxon>
        <taxon>Dikarya</taxon>
        <taxon>Basidiomycota</taxon>
        <taxon>Agaricomycotina</taxon>
        <taxon>Agaricomycetes</taxon>
        <taxon>Polyporales</taxon>
        <taxon>Fibroporiaceae</taxon>
        <taxon>Fibroporia</taxon>
    </lineage>
</organism>
<keyword evidence="4" id="KW-1185">Reference proteome</keyword>
<feature type="compositionally biased region" description="Polar residues" evidence="1">
    <location>
        <begin position="20"/>
        <end position="34"/>
    </location>
</feature>
<dbReference type="OrthoDB" id="5582002at2759"/>